<gene>
    <name evidence="2" type="ORF">BofuT4_uP038630.1</name>
</gene>
<protein>
    <submittedName>
        <fullName evidence="2">Uncharacterized protein</fullName>
    </submittedName>
</protein>
<proteinExistence type="predicted"/>
<evidence type="ECO:0000313" key="3">
    <source>
        <dbReference type="Proteomes" id="UP000008177"/>
    </source>
</evidence>
<evidence type="ECO:0000313" key="2">
    <source>
        <dbReference type="EMBL" id="CCD46961.1"/>
    </source>
</evidence>
<dbReference type="AlphaFoldDB" id="G2Y2S1"/>
<dbReference type="HOGENOM" id="CLU_3013920_0_0_1"/>
<sequence>MNKHHSPPTSNQHKEKFHSSQFFSLLSHPPPPLFTLPHLLPLPLNQIITQDHNLLN</sequence>
<name>G2Y2S1_BOTF4</name>
<reference evidence="3" key="1">
    <citation type="journal article" date="2011" name="PLoS Genet.">
        <title>Genomic analysis of the necrotrophic fungal pathogens Sclerotinia sclerotiorum and Botrytis cinerea.</title>
        <authorList>
            <person name="Amselem J."/>
            <person name="Cuomo C.A."/>
            <person name="van Kan J.A."/>
            <person name="Viaud M."/>
            <person name="Benito E.P."/>
            <person name="Couloux A."/>
            <person name="Coutinho P.M."/>
            <person name="de Vries R.P."/>
            <person name="Dyer P.S."/>
            <person name="Fillinger S."/>
            <person name="Fournier E."/>
            <person name="Gout L."/>
            <person name="Hahn M."/>
            <person name="Kohn L."/>
            <person name="Lapalu N."/>
            <person name="Plummer K.M."/>
            <person name="Pradier J.M."/>
            <person name="Quevillon E."/>
            <person name="Sharon A."/>
            <person name="Simon A."/>
            <person name="ten Have A."/>
            <person name="Tudzynski B."/>
            <person name="Tudzynski P."/>
            <person name="Wincker P."/>
            <person name="Andrew M."/>
            <person name="Anthouard V."/>
            <person name="Beever R.E."/>
            <person name="Beffa R."/>
            <person name="Benoit I."/>
            <person name="Bouzid O."/>
            <person name="Brault B."/>
            <person name="Chen Z."/>
            <person name="Choquer M."/>
            <person name="Collemare J."/>
            <person name="Cotton P."/>
            <person name="Danchin E.G."/>
            <person name="Da Silva C."/>
            <person name="Gautier A."/>
            <person name="Giraud C."/>
            <person name="Giraud T."/>
            <person name="Gonzalez C."/>
            <person name="Grossetete S."/>
            <person name="Guldener U."/>
            <person name="Henrissat B."/>
            <person name="Howlett B.J."/>
            <person name="Kodira C."/>
            <person name="Kretschmer M."/>
            <person name="Lappartient A."/>
            <person name="Leroch M."/>
            <person name="Levis C."/>
            <person name="Mauceli E."/>
            <person name="Neuveglise C."/>
            <person name="Oeser B."/>
            <person name="Pearson M."/>
            <person name="Poulain J."/>
            <person name="Poussereau N."/>
            <person name="Quesneville H."/>
            <person name="Rascle C."/>
            <person name="Schumacher J."/>
            <person name="Segurens B."/>
            <person name="Sexton A."/>
            <person name="Silva E."/>
            <person name="Sirven C."/>
            <person name="Soanes D.M."/>
            <person name="Talbot N.J."/>
            <person name="Templeton M."/>
            <person name="Yandava C."/>
            <person name="Yarden O."/>
            <person name="Zeng Q."/>
            <person name="Rollins J.A."/>
            <person name="Lebrun M.H."/>
            <person name="Dickman M."/>
        </authorList>
    </citation>
    <scope>NUCLEOTIDE SEQUENCE [LARGE SCALE GENOMIC DNA]</scope>
    <source>
        <strain evidence="3">T4</strain>
    </source>
</reference>
<dbReference type="EMBL" id="FQ790285">
    <property type="protein sequence ID" value="CCD46961.1"/>
    <property type="molecule type" value="Genomic_DNA"/>
</dbReference>
<dbReference type="Proteomes" id="UP000008177">
    <property type="component" value="Unplaced contigs"/>
</dbReference>
<accession>G2Y2S1</accession>
<organism evidence="2 3">
    <name type="scientific">Botryotinia fuckeliana (strain T4)</name>
    <name type="common">Noble rot fungus</name>
    <name type="synonym">Botrytis cinerea</name>
    <dbReference type="NCBI Taxonomy" id="999810"/>
    <lineage>
        <taxon>Eukaryota</taxon>
        <taxon>Fungi</taxon>
        <taxon>Dikarya</taxon>
        <taxon>Ascomycota</taxon>
        <taxon>Pezizomycotina</taxon>
        <taxon>Leotiomycetes</taxon>
        <taxon>Helotiales</taxon>
        <taxon>Sclerotiniaceae</taxon>
        <taxon>Botrytis</taxon>
    </lineage>
</organism>
<feature type="region of interest" description="Disordered" evidence="1">
    <location>
        <begin position="1"/>
        <end position="20"/>
    </location>
</feature>
<evidence type="ECO:0000256" key="1">
    <source>
        <dbReference type="SAM" id="MobiDB-lite"/>
    </source>
</evidence>
<dbReference type="InParanoid" id="G2Y2S1"/>